<evidence type="ECO:0000313" key="5">
    <source>
        <dbReference type="Proteomes" id="UP000054976"/>
    </source>
</evidence>
<evidence type="ECO:0000259" key="3">
    <source>
        <dbReference type="Pfam" id="PF12850"/>
    </source>
</evidence>
<comment type="similarity">
    <text evidence="1 2">Belongs to the metallophosphoesterase superfamily. YfcE family.</text>
</comment>
<dbReference type="Gene3D" id="3.60.21.10">
    <property type="match status" value="1"/>
</dbReference>
<dbReference type="OrthoDB" id="9800565at2"/>
<dbReference type="EMBL" id="BCNO01000001">
    <property type="protein sequence ID" value="GAQ94379.1"/>
    <property type="molecule type" value="Genomic_DNA"/>
</dbReference>
<evidence type="ECO:0000313" key="4">
    <source>
        <dbReference type="EMBL" id="GAQ94379.1"/>
    </source>
</evidence>
<dbReference type="NCBIfam" id="TIGR00040">
    <property type="entry name" value="yfcE"/>
    <property type="match status" value="1"/>
</dbReference>
<reference evidence="5" key="1">
    <citation type="submission" date="2016-01" db="EMBL/GenBank/DDBJ databases">
        <title>Draft genome sequence of Thermodesulfovibrio aggregans strain TGE-P1.</title>
        <authorList>
            <person name="Sekiguchi Y."/>
            <person name="Ohashi A."/>
            <person name="Matsuura N."/>
            <person name="Tourlousse M.D."/>
        </authorList>
    </citation>
    <scope>NUCLEOTIDE SEQUENCE [LARGE SCALE GENOMIC DNA]</scope>
    <source>
        <strain evidence="5">TGE-P1</strain>
    </source>
</reference>
<dbReference type="PANTHER" id="PTHR42850:SF2">
    <property type="entry name" value="BLL5683 PROTEIN"/>
    <property type="match status" value="1"/>
</dbReference>
<proteinExistence type="inferred from homology"/>
<dbReference type="GO" id="GO:0016791">
    <property type="term" value="F:phosphatase activity"/>
    <property type="evidence" value="ECO:0007669"/>
    <property type="project" value="TreeGrafter"/>
</dbReference>
<dbReference type="Proteomes" id="UP000054976">
    <property type="component" value="Unassembled WGS sequence"/>
</dbReference>
<comment type="caution">
    <text evidence="4">The sequence shown here is derived from an EMBL/GenBank/DDBJ whole genome shotgun (WGS) entry which is preliminary data.</text>
</comment>
<dbReference type="InterPro" id="IPR029052">
    <property type="entry name" value="Metallo-depent_PP-like"/>
</dbReference>
<evidence type="ECO:0000256" key="2">
    <source>
        <dbReference type="RuleBase" id="RU362039"/>
    </source>
</evidence>
<evidence type="ECO:0000256" key="1">
    <source>
        <dbReference type="ARBA" id="ARBA00008950"/>
    </source>
</evidence>
<dbReference type="EC" id="3.1.4.-" evidence="2"/>
<name>A0A0U9HMZ6_9BACT</name>
<dbReference type="RefSeq" id="WP_059175840.1">
    <property type="nucleotide sequence ID" value="NZ_BCNO01000001.1"/>
</dbReference>
<dbReference type="PANTHER" id="PTHR42850">
    <property type="entry name" value="METALLOPHOSPHOESTERASE"/>
    <property type="match status" value="1"/>
</dbReference>
<comment type="cofactor">
    <cofactor evidence="2">
        <name>a divalent metal cation</name>
        <dbReference type="ChEBI" id="CHEBI:60240"/>
    </cofactor>
</comment>
<dbReference type="InterPro" id="IPR011152">
    <property type="entry name" value="Pesterase_MJ0912"/>
</dbReference>
<gene>
    <name evidence="4" type="ORF">TAGGR_1559</name>
</gene>
<dbReference type="PIRSF" id="PIRSF000883">
    <property type="entry name" value="Pesterase_MJ0912"/>
    <property type="match status" value="1"/>
</dbReference>
<organism evidence="4 5">
    <name type="scientific">Thermodesulfovibrio aggregans</name>
    <dbReference type="NCBI Taxonomy" id="86166"/>
    <lineage>
        <taxon>Bacteria</taxon>
        <taxon>Pseudomonadati</taxon>
        <taxon>Nitrospirota</taxon>
        <taxon>Thermodesulfovibrionia</taxon>
        <taxon>Thermodesulfovibrionales</taxon>
        <taxon>Thermodesulfovibrionaceae</taxon>
        <taxon>Thermodesulfovibrio</taxon>
    </lineage>
</organism>
<dbReference type="GO" id="GO:0005737">
    <property type="term" value="C:cytoplasm"/>
    <property type="evidence" value="ECO:0007669"/>
    <property type="project" value="TreeGrafter"/>
</dbReference>
<dbReference type="SUPFAM" id="SSF56300">
    <property type="entry name" value="Metallo-dependent phosphatases"/>
    <property type="match status" value="1"/>
</dbReference>
<feature type="domain" description="Calcineurin-like phosphoesterase" evidence="3">
    <location>
        <begin position="1"/>
        <end position="198"/>
    </location>
</feature>
<keyword evidence="2" id="KW-0479">Metal-binding</keyword>
<protein>
    <recommendedName>
        <fullName evidence="2">Phosphoesterase</fullName>
        <ecNumber evidence="2">3.1.4.-</ecNumber>
    </recommendedName>
</protein>
<dbReference type="InterPro" id="IPR000979">
    <property type="entry name" value="Phosphodiesterase_MJ0936/Vps29"/>
</dbReference>
<sequence>MRIAVIGDIHGNMEALKVAYEVAQKSGAEKIFHLGDLGGYAPFVNEVVDFLIENNIPGVQGNYDEAVAFNKEHCGCKYEDDFQAEMAHLSFEWTKKNVNEKAREYMKSLPFRVDFEVESKKISIFHATPTKNNLYWYEQRQDKFFLLMAKKAGADVMIYGHTHIPYFKQLNGKYFINAGSVGKPKDGDPRTCVCIIDILRDTVKVEFIRKEYDIKKVVDSIIERGLPTYFAIKLMKAK</sequence>
<dbReference type="GO" id="GO:0046872">
    <property type="term" value="F:metal ion binding"/>
    <property type="evidence" value="ECO:0007669"/>
    <property type="project" value="UniProtKB-KW"/>
</dbReference>
<keyword evidence="5" id="KW-1185">Reference proteome</keyword>
<dbReference type="InterPro" id="IPR050126">
    <property type="entry name" value="Ap4A_hydrolase"/>
</dbReference>
<dbReference type="AlphaFoldDB" id="A0A0U9HMZ6"/>
<accession>A0A0U9HMZ6</accession>
<dbReference type="InterPro" id="IPR024654">
    <property type="entry name" value="Calcineurin-like_PHP_lpxH"/>
</dbReference>
<dbReference type="Pfam" id="PF12850">
    <property type="entry name" value="Metallophos_2"/>
    <property type="match status" value="1"/>
</dbReference>
<dbReference type="STRING" id="86166.TAGGR_1559"/>